<evidence type="ECO:0000256" key="11">
    <source>
        <dbReference type="ARBA" id="ARBA00023136"/>
    </source>
</evidence>
<dbReference type="GO" id="GO:0050380">
    <property type="term" value="F:undecaprenyl-diphosphatase activity"/>
    <property type="evidence" value="ECO:0007669"/>
    <property type="project" value="UniProtKB-UniRule"/>
</dbReference>
<dbReference type="AlphaFoldDB" id="A0A1H2W5P6"/>
<keyword evidence="5 17" id="KW-1003">Cell membrane</keyword>
<comment type="similarity">
    <text evidence="2 17">Belongs to the UppP family.</text>
</comment>
<reference evidence="19" key="1">
    <citation type="submission" date="2016-10" db="EMBL/GenBank/DDBJ databases">
        <authorList>
            <person name="de Groot N.N."/>
        </authorList>
    </citation>
    <scope>NUCLEOTIDE SEQUENCE [LARGE SCALE GENOMIC DNA]</scope>
    <source>
        <strain evidence="19">DSM 12489</strain>
    </source>
</reference>
<evidence type="ECO:0000256" key="1">
    <source>
        <dbReference type="ARBA" id="ARBA00004651"/>
    </source>
</evidence>
<keyword evidence="11 17" id="KW-0472">Membrane</keyword>
<feature type="transmembrane region" description="Helical" evidence="17">
    <location>
        <begin position="220"/>
        <end position="244"/>
    </location>
</feature>
<gene>
    <name evidence="17" type="primary">uppP</name>
    <name evidence="18" type="synonym">uppP1</name>
    <name evidence="18" type="ORF">Heshes_24800</name>
    <name evidence="19" type="ORF">SAMN04489725_11379</name>
</gene>
<evidence type="ECO:0000256" key="16">
    <source>
        <dbReference type="ARBA" id="ARBA00047594"/>
    </source>
</evidence>
<dbReference type="Pfam" id="PF02673">
    <property type="entry name" value="BacA"/>
    <property type="match status" value="1"/>
</dbReference>
<evidence type="ECO:0000256" key="7">
    <source>
        <dbReference type="ARBA" id="ARBA00022801"/>
    </source>
</evidence>
<evidence type="ECO:0000256" key="17">
    <source>
        <dbReference type="HAMAP-Rule" id="MF_01006"/>
    </source>
</evidence>
<dbReference type="GO" id="GO:0046677">
    <property type="term" value="P:response to antibiotic"/>
    <property type="evidence" value="ECO:0007669"/>
    <property type="project" value="UniProtKB-UniRule"/>
</dbReference>
<dbReference type="PANTHER" id="PTHR30622:SF4">
    <property type="entry name" value="UNDECAPRENYL-DIPHOSPHATASE"/>
    <property type="match status" value="1"/>
</dbReference>
<dbReference type="PANTHER" id="PTHR30622">
    <property type="entry name" value="UNDECAPRENYL-DIPHOSPHATASE"/>
    <property type="match status" value="1"/>
</dbReference>
<feature type="transmembrane region" description="Helical" evidence="17">
    <location>
        <begin position="189"/>
        <end position="208"/>
    </location>
</feature>
<dbReference type="GO" id="GO:0009252">
    <property type="term" value="P:peptidoglycan biosynthetic process"/>
    <property type="evidence" value="ECO:0007669"/>
    <property type="project" value="UniProtKB-KW"/>
</dbReference>
<dbReference type="EMBL" id="FNOJ01000013">
    <property type="protein sequence ID" value="SDW75786.1"/>
    <property type="molecule type" value="Genomic_DNA"/>
</dbReference>
<comment type="catalytic activity">
    <reaction evidence="16 17">
        <text>di-trans,octa-cis-undecaprenyl diphosphate + H2O = di-trans,octa-cis-undecaprenyl phosphate + phosphate + H(+)</text>
        <dbReference type="Rhea" id="RHEA:28094"/>
        <dbReference type="ChEBI" id="CHEBI:15377"/>
        <dbReference type="ChEBI" id="CHEBI:15378"/>
        <dbReference type="ChEBI" id="CHEBI:43474"/>
        <dbReference type="ChEBI" id="CHEBI:58405"/>
        <dbReference type="ChEBI" id="CHEBI:60392"/>
        <dbReference type="EC" id="3.6.1.27"/>
    </reaction>
</comment>
<evidence type="ECO:0000256" key="12">
    <source>
        <dbReference type="ARBA" id="ARBA00023251"/>
    </source>
</evidence>
<name>A0A1H2W5P6_9BACL</name>
<keyword evidence="6 17" id="KW-0812">Transmembrane</keyword>
<feature type="transmembrane region" description="Helical" evidence="17">
    <location>
        <begin position="110"/>
        <end position="132"/>
    </location>
</feature>
<evidence type="ECO:0000256" key="5">
    <source>
        <dbReference type="ARBA" id="ARBA00022475"/>
    </source>
</evidence>
<evidence type="ECO:0000256" key="10">
    <source>
        <dbReference type="ARBA" id="ARBA00022989"/>
    </source>
</evidence>
<dbReference type="HAMAP" id="MF_01006">
    <property type="entry name" value="Undec_diphosphatase"/>
    <property type="match status" value="1"/>
</dbReference>
<dbReference type="GO" id="GO:0008360">
    <property type="term" value="P:regulation of cell shape"/>
    <property type="evidence" value="ECO:0007669"/>
    <property type="project" value="UniProtKB-KW"/>
</dbReference>
<comment type="subcellular location">
    <subcellularLocation>
        <location evidence="1 17">Cell membrane</location>
        <topology evidence="1 17">Multi-pass membrane protein</topology>
    </subcellularLocation>
</comment>
<evidence type="ECO:0000256" key="8">
    <source>
        <dbReference type="ARBA" id="ARBA00022960"/>
    </source>
</evidence>
<evidence type="ECO:0000313" key="20">
    <source>
        <dbReference type="Proteomes" id="UP000182589"/>
    </source>
</evidence>
<feature type="transmembrane region" description="Helical" evidence="17">
    <location>
        <begin position="153"/>
        <end position="169"/>
    </location>
</feature>
<dbReference type="GO" id="GO:0005886">
    <property type="term" value="C:plasma membrane"/>
    <property type="evidence" value="ECO:0007669"/>
    <property type="project" value="UniProtKB-SubCell"/>
</dbReference>
<accession>A0A1H2W5P6</accession>
<feature type="transmembrane region" description="Helical" evidence="17">
    <location>
        <begin position="86"/>
        <end position="104"/>
    </location>
</feature>
<comment type="function">
    <text evidence="17">Catalyzes the dephosphorylation of undecaprenyl diphosphate (UPP). Confers resistance to bacitracin.</text>
</comment>
<evidence type="ECO:0000256" key="9">
    <source>
        <dbReference type="ARBA" id="ARBA00022984"/>
    </source>
</evidence>
<protein>
    <recommendedName>
        <fullName evidence="4 17">Undecaprenyl-diphosphatase</fullName>
        <ecNumber evidence="3 17">3.6.1.27</ecNumber>
    </recommendedName>
    <alternativeName>
        <fullName evidence="15 17">Bacitracin resistance protein</fullName>
    </alternativeName>
    <alternativeName>
        <fullName evidence="14 17">Undecaprenyl pyrophosphate phosphatase</fullName>
    </alternativeName>
</protein>
<evidence type="ECO:0000256" key="2">
    <source>
        <dbReference type="ARBA" id="ARBA00010621"/>
    </source>
</evidence>
<evidence type="ECO:0000256" key="14">
    <source>
        <dbReference type="ARBA" id="ARBA00032707"/>
    </source>
</evidence>
<keyword evidence="7 17" id="KW-0378">Hydrolase</keyword>
<feature type="transmembrane region" description="Helical" evidence="17">
    <location>
        <begin position="7"/>
        <end position="33"/>
    </location>
</feature>
<dbReference type="Proteomes" id="UP000182589">
    <property type="component" value="Unassembled WGS sequence"/>
</dbReference>
<dbReference type="GO" id="GO:0071555">
    <property type="term" value="P:cell wall organization"/>
    <property type="evidence" value="ECO:0007669"/>
    <property type="project" value="UniProtKB-KW"/>
</dbReference>
<keyword evidence="8 17" id="KW-0133">Cell shape</keyword>
<evidence type="ECO:0000256" key="3">
    <source>
        <dbReference type="ARBA" id="ARBA00012374"/>
    </source>
</evidence>
<feature type="transmembrane region" description="Helical" evidence="17">
    <location>
        <begin position="256"/>
        <end position="275"/>
    </location>
</feature>
<keyword evidence="10 17" id="KW-1133">Transmembrane helix</keyword>
<dbReference type="RefSeq" id="WP_040289088.1">
    <property type="nucleotide sequence ID" value="NZ_BSRA01000017.1"/>
</dbReference>
<dbReference type="EC" id="3.6.1.27" evidence="3 17"/>
<evidence type="ECO:0000256" key="15">
    <source>
        <dbReference type="ARBA" id="ARBA00032932"/>
    </source>
</evidence>
<dbReference type="Proteomes" id="UP001157137">
    <property type="component" value="Unassembled WGS sequence"/>
</dbReference>
<evidence type="ECO:0000256" key="13">
    <source>
        <dbReference type="ARBA" id="ARBA00023316"/>
    </source>
</evidence>
<evidence type="ECO:0000256" key="6">
    <source>
        <dbReference type="ARBA" id="ARBA00022692"/>
    </source>
</evidence>
<reference evidence="18" key="3">
    <citation type="submission" date="2023-02" db="EMBL/GenBank/DDBJ databases">
        <title>Proposal of a novel subspecies: Alicyclobacillus hesperidum subspecies aegle.</title>
        <authorList>
            <person name="Goto K."/>
            <person name="Fujii T."/>
            <person name="Yasui K."/>
            <person name="Mochida K."/>
            <person name="Kato-Tanaka Y."/>
            <person name="Morohoshi S."/>
            <person name="An S.Y."/>
            <person name="Kasai H."/>
            <person name="Yokota A."/>
        </authorList>
    </citation>
    <scope>NUCLEOTIDE SEQUENCE</scope>
    <source>
        <strain evidence="18">DSM 12766</strain>
    </source>
</reference>
<dbReference type="InterPro" id="IPR003824">
    <property type="entry name" value="UppP"/>
</dbReference>
<dbReference type="EMBL" id="BSRA01000017">
    <property type="protein sequence ID" value="GLV14796.1"/>
    <property type="molecule type" value="Genomic_DNA"/>
</dbReference>
<keyword evidence="13 17" id="KW-0961">Cell wall biogenesis/degradation</keyword>
<sequence>MHLLQVIIYGIVQGITELFPISSVGHAVILPYLFHWTQFSDSKVFLPFVVMLHLGTGLALLIYFLPEWIRLIASLFIRDRREERKTFLLLVVATIPAAILGKLFEHKLQALFPSALSASIFLIVNGVILFWADAMRKRRRRTSEIADMSYRRSFLIGVVQAFALIPGFSRSGITMTAGLGSGLSYDEAARFSFLLATPVILGAGVLEVPKMLHDHNHQMLHYGLLGGLFAGILALLSTAFLMRYFQSSEVRALRPFGWYCIVVGIVVAVMSMANLHF</sequence>
<evidence type="ECO:0000313" key="18">
    <source>
        <dbReference type="EMBL" id="GLV14796.1"/>
    </source>
</evidence>
<evidence type="ECO:0000256" key="4">
    <source>
        <dbReference type="ARBA" id="ARBA00021581"/>
    </source>
</evidence>
<reference evidence="20" key="2">
    <citation type="submission" date="2016-10" db="EMBL/GenBank/DDBJ databases">
        <authorList>
            <person name="Varghese N."/>
        </authorList>
    </citation>
    <scope>NUCLEOTIDE SEQUENCE [LARGE SCALE GENOMIC DNA]</scope>
    <source>
        <strain evidence="20">DSM 12489</strain>
    </source>
</reference>
<keyword evidence="12 17" id="KW-0046">Antibiotic resistance</keyword>
<dbReference type="STRING" id="89784.SAMN04489725_11379"/>
<organism evidence="19 20">
    <name type="scientific">Alicyclobacillus hesperidum</name>
    <dbReference type="NCBI Taxonomy" id="89784"/>
    <lineage>
        <taxon>Bacteria</taxon>
        <taxon>Bacillati</taxon>
        <taxon>Bacillota</taxon>
        <taxon>Bacilli</taxon>
        <taxon>Bacillales</taxon>
        <taxon>Alicyclobacillaceae</taxon>
        <taxon>Alicyclobacillus</taxon>
    </lineage>
</organism>
<feature type="transmembrane region" description="Helical" evidence="17">
    <location>
        <begin position="45"/>
        <end position="65"/>
    </location>
</feature>
<keyword evidence="20" id="KW-1185">Reference proteome</keyword>
<evidence type="ECO:0000313" key="19">
    <source>
        <dbReference type="EMBL" id="SDW75786.1"/>
    </source>
</evidence>
<comment type="miscellaneous">
    <text evidence="17">Bacitracin is thought to be involved in the inhibition of peptidoglycan synthesis by sequestering undecaprenyl diphosphate, thereby reducing the pool of lipid carrier available.</text>
</comment>
<proteinExistence type="inferred from homology"/>
<keyword evidence="9 17" id="KW-0573">Peptidoglycan synthesis</keyword>